<comment type="subcellular location">
    <subcellularLocation>
        <location evidence="1 11">Cell outer membrane</location>
        <topology evidence="1 11">Multi-pass membrane protein</topology>
    </subcellularLocation>
</comment>
<dbReference type="InterPro" id="IPR036942">
    <property type="entry name" value="Beta-barrel_TonB_sf"/>
</dbReference>
<evidence type="ECO:0000256" key="5">
    <source>
        <dbReference type="ARBA" id="ARBA00022692"/>
    </source>
</evidence>
<dbReference type="PANTHER" id="PTHR32552">
    <property type="entry name" value="FERRICHROME IRON RECEPTOR-RELATED"/>
    <property type="match status" value="1"/>
</dbReference>
<feature type="signal peptide" evidence="13">
    <location>
        <begin position="1"/>
        <end position="30"/>
    </location>
</feature>
<evidence type="ECO:0000256" key="11">
    <source>
        <dbReference type="PROSITE-ProRule" id="PRU01360"/>
    </source>
</evidence>
<keyword evidence="10 11" id="KW-0998">Cell outer membrane</keyword>
<keyword evidence="16" id="KW-0675">Receptor</keyword>
<dbReference type="EMBL" id="BJUM01000005">
    <property type="protein sequence ID" value="GEK53786.1"/>
    <property type="molecule type" value="Genomic_DNA"/>
</dbReference>
<keyword evidence="17" id="KW-1185">Reference proteome</keyword>
<sequence>MELSNPMNLRLSLITAALLPLISAPLVAHADDSDLERIVVTGDFQRESIQTLSASASLFSESEINQRGASYLDEMLGSTANVNFTSGASRGRYIQIRGVGLRSQFVDPINPSVGLVIDGINYSGLGGSSLLFDIDQVEIYRGPQGTRFGADGMAGMIQMGSAQATADPSLKLQVGMGTYNSREAGLAASTGLTDDTSARVSYFRRKSDGYVDNLYLNDETQQQDEQVARFKLNSQLTEHLNTELNLHYIDINNGYDAFTLDNSRNSVADEPGQDNQQSYAVGINNTYTGFNAFDVSLNLSAIDTELLYSFDEDWVCNDASEPQLCAAGLHPWGYSYQDTYYRERDDKAVELQFNGKLKDWVLGAYYQERDIDLNRQRRKFAEYQTFNSRYEVSNTAIYGQIANPIGPKTTLIAGLRVEQYQGDYTDSNGFIEDTDDVMVGGKVALEYQVIDRTMIYTSITRGYKAGGINSEALAKAKDEGLSLSADFLQQHTSFDPEYLWSGEFGVKGSSLDDKFTLRLAAFYMHRDNMQLKGWLIEDQQFTSYVDNASSGSNYGLEIEGSYQLTEDLFLTGSAGYLNTEIDDFVARTDIYQPPLNQDGREQAQSPKYQYAFSARYNFTNELYGMIGVEGKDDYYFSDSHNSQAPSSNLVNLSFGYEADMWAVRAWARNVFDETVPTRGFEFGNDPLDGYATHTYVQLGEPRVAGVTFTLEL</sequence>
<evidence type="ECO:0000313" key="16">
    <source>
        <dbReference type="EMBL" id="GEK53786.1"/>
    </source>
</evidence>
<name>A0A510XRW9_9GAMM</name>
<dbReference type="PANTHER" id="PTHR32552:SF81">
    <property type="entry name" value="TONB-DEPENDENT OUTER MEMBRANE RECEPTOR"/>
    <property type="match status" value="1"/>
</dbReference>
<evidence type="ECO:0000256" key="3">
    <source>
        <dbReference type="ARBA" id="ARBA00022452"/>
    </source>
</evidence>
<feature type="domain" description="TonB-dependent receptor plug" evidence="15">
    <location>
        <begin position="50"/>
        <end position="155"/>
    </location>
</feature>
<gene>
    <name evidence="16" type="ORF">PES01_06310</name>
</gene>
<comment type="caution">
    <text evidence="16">The sequence shown here is derived from an EMBL/GenBank/DDBJ whole genome shotgun (WGS) entry which is preliminary data.</text>
</comment>
<keyword evidence="8 12" id="KW-0798">TonB box</keyword>
<evidence type="ECO:0000256" key="8">
    <source>
        <dbReference type="ARBA" id="ARBA00023077"/>
    </source>
</evidence>
<evidence type="ECO:0000259" key="15">
    <source>
        <dbReference type="Pfam" id="PF07715"/>
    </source>
</evidence>
<evidence type="ECO:0000256" key="10">
    <source>
        <dbReference type="ARBA" id="ARBA00023237"/>
    </source>
</evidence>
<evidence type="ECO:0000256" key="1">
    <source>
        <dbReference type="ARBA" id="ARBA00004571"/>
    </source>
</evidence>
<dbReference type="InterPro" id="IPR012910">
    <property type="entry name" value="Plug_dom"/>
</dbReference>
<dbReference type="Proteomes" id="UP000321419">
    <property type="component" value="Unassembled WGS sequence"/>
</dbReference>
<dbReference type="GO" id="GO:0006826">
    <property type="term" value="P:iron ion transport"/>
    <property type="evidence" value="ECO:0007669"/>
    <property type="project" value="UniProtKB-KW"/>
</dbReference>
<dbReference type="Pfam" id="PF07715">
    <property type="entry name" value="Plug"/>
    <property type="match status" value="1"/>
</dbReference>
<proteinExistence type="inferred from homology"/>
<reference evidence="16 17" key="1">
    <citation type="submission" date="2019-07" db="EMBL/GenBank/DDBJ databases">
        <title>Whole genome shotgun sequence of Pseudoalteromonas espejiana NBRC 102222.</title>
        <authorList>
            <person name="Hosoyama A."/>
            <person name="Uohara A."/>
            <person name="Ohji S."/>
            <person name="Ichikawa N."/>
        </authorList>
    </citation>
    <scope>NUCLEOTIDE SEQUENCE [LARGE SCALE GENOMIC DNA]</scope>
    <source>
        <strain evidence="16 17">NBRC 102222</strain>
    </source>
</reference>
<keyword evidence="7" id="KW-0406">Ion transport</keyword>
<keyword evidence="9 11" id="KW-0472">Membrane</keyword>
<keyword evidence="4" id="KW-0410">Iron transport</keyword>
<dbReference type="AlphaFoldDB" id="A0A510XRW9"/>
<evidence type="ECO:0000256" key="13">
    <source>
        <dbReference type="SAM" id="SignalP"/>
    </source>
</evidence>
<keyword evidence="6" id="KW-0408">Iron</keyword>
<keyword evidence="2 11" id="KW-0813">Transport</keyword>
<evidence type="ECO:0000256" key="9">
    <source>
        <dbReference type="ARBA" id="ARBA00023136"/>
    </source>
</evidence>
<evidence type="ECO:0000256" key="6">
    <source>
        <dbReference type="ARBA" id="ARBA00023004"/>
    </source>
</evidence>
<evidence type="ECO:0000256" key="12">
    <source>
        <dbReference type="RuleBase" id="RU003357"/>
    </source>
</evidence>
<comment type="similarity">
    <text evidence="11 12">Belongs to the TonB-dependent receptor family.</text>
</comment>
<dbReference type="InterPro" id="IPR000531">
    <property type="entry name" value="Beta-barrel_TonB"/>
</dbReference>
<dbReference type="GO" id="GO:0009279">
    <property type="term" value="C:cell outer membrane"/>
    <property type="evidence" value="ECO:0007669"/>
    <property type="project" value="UniProtKB-SubCell"/>
</dbReference>
<evidence type="ECO:0000259" key="14">
    <source>
        <dbReference type="Pfam" id="PF00593"/>
    </source>
</evidence>
<protein>
    <submittedName>
        <fullName evidence="16">TonB-dependent receptor</fullName>
    </submittedName>
</protein>
<dbReference type="SUPFAM" id="SSF56935">
    <property type="entry name" value="Porins"/>
    <property type="match status" value="1"/>
</dbReference>
<keyword evidence="13" id="KW-0732">Signal</keyword>
<keyword evidence="5 11" id="KW-0812">Transmembrane</keyword>
<keyword evidence="3 11" id="KW-1134">Transmembrane beta strand</keyword>
<feature type="chain" id="PRO_5021793309" evidence="13">
    <location>
        <begin position="31"/>
        <end position="712"/>
    </location>
</feature>
<feature type="domain" description="TonB-dependent receptor-like beta-barrel" evidence="14">
    <location>
        <begin position="247"/>
        <end position="670"/>
    </location>
</feature>
<dbReference type="Pfam" id="PF00593">
    <property type="entry name" value="TonB_dep_Rec_b-barrel"/>
    <property type="match status" value="1"/>
</dbReference>
<accession>A0A510XRW9</accession>
<dbReference type="Gene3D" id="2.40.170.20">
    <property type="entry name" value="TonB-dependent receptor, beta-barrel domain"/>
    <property type="match status" value="1"/>
</dbReference>
<organism evidence="16 17">
    <name type="scientific">Pseudoalteromonas espejiana</name>
    <dbReference type="NCBI Taxonomy" id="28107"/>
    <lineage>
        <taxon>Bacteria</taxon>
        <taxon>Pseudomonadati</taxon>
        <taxon>Pseudomonadota</taxon>
        <taxon>Gammaproteobacteria</taxon>
        <taxon>Alteromonadales</taxon>
        <taxon>Pseudoalteromonadaceae</taxon>
        <taxon>Pseudoalteromonas</taxon>
    </lineage>
</organism>
<evidence type="ECO:0000256" key="4">
    <source>
        <dbReference type="ARBA" id="ARBA00022496"/>
    </source>
</evidence>
<evidence type="ECO:0000313" key="17">
    <source>
        <dbReference type="Proteomes" id="UP000321419"/>
    </source>
</evidence>
<evidence type="ECO:0000256" key="7">
    <source>
        <dbReference type="ARBA" id="ARBA00023065"/>
    </source>
</evidence>
<evidence type="ECO:0000256" key="2">
    <source>
        <dbReference type="ARBA" id="ARBA00022448"/>
    </source>
</evidence>
<dbReference type="PROSITE" id="PS52016">
    <property type="entry name" value="TONB_DEPENDENT_REC_3"/>
    <property type="match status" value="1"/>
</dbReference>
<dbReference type="InterPro" id="IPR039426">
    <property type="entry name" value="TonB-dep_rcpt-like"/>
</dbReference>
<dbReference type="RefSeq" id="WP_174694389.1">
    <property type="nucleotide sequence ID" value="NZ_BJUM01000005.1"/>
</dbReference>